<reference evidence="11 12" key="1">
    <citation type="submission" date="2025-04" db="UniProtKB">
        <authorList>
            <consortium name="RefSeq"/>
        </authorList>
    </citation>
    <scope>IDENTIFICATION</scope>
    <source>
        <tissue evidence="11 12">Whole organism</tissue>
    </source>
</reference>
<evidence type="ECO:0000256" key="4">
    <source>
        <dbReference type="ARBA" id="ARBA00022801"/>
    </source>
</evidence>
<feature type="compositionally biased region" description="Acidic residues" evidence="8">
    <location>
        <begin position="106"/>
        <end position="116"/>
    </location>
</feature>
<keyword evidence="3" id="KW-0479">Metal-binding</keyword>
<dbReference type="InterPro" id="IPR013520">
    <property type="entry name" value="Ribonucl_H"/>
</dbReference>
<keyword evidence="2" id="KW-0540">Nuclease</keyword>
<accession>A0A6J1SKN5</accession>
<dbReference type="GeneID" id="113208843"/>
<evidence type="ECO:0000256" key="1">
    <source>
        <dbReference type="ARBA" id="ARBA00001946"/>
    </source>
</evidence>
<dbReference type="InterPro" id="IPR036397">
    <property type="entry name" value="RNaseH_sf"/>
</dbReference>
<dbReference type="RefSeq" id="XP_052127550.1">
    <property type="nucleotide sequence ID" value="XM_052271590.1"/>
</dbReference>
<dbReference type="GO" id="GO:0046872">
    <property type="term" value="F:metal ion binding"/>
    <property type="evidence" value="ECO:0007669"/>
    <property type="project" value="UniProtKB-KW"/>
</dbReference>
<sequence length="434" mass="47318">MTATVVKITNIPLGIDEMEFAHLLLDAMEAQASSIKDTFLSCQILHRDAIAVLEFEPSANCHLQWSNLENINIDGKSLQVISILNPIQEDQPVVSNGFGMPSSDITNEDEKMDVDEGVGSGSGESSPMVPEGNEEFLKMLGGPNFPVSVTPENTVKDDEGKVESPTVNQPSTLLAQPEPEPEPAPSIPLSPAPAPSPSFQPAPTVTSAPIISRPSDKPSAAVKPNIKPALQASKPVVQKTSRVVFFDLETTGLDKTMCEIVQIAAMSGPKHFNVYIKPLNGIPPDASRINGLTVVQGKLCKNGQVVETQDKLVAWKGFLEFLKSLDHVILMGHNAHWFDFPLLVRDIKRLGLLQELQSIVTGCVDTIQVFKAKLPHRVKRRLSFKQVDLAAEYKINTNAAHDALGDVRMLSQLCQKIGLSSQDIANHRKMLKCY</sequence>
<proteinExistence type="inferred from homology"/>
<dbReference type="AlphaFoldDB" id="A0A6J1SKN5"/>
<evidence type="ECO:0000256" key="2">
    <source>
        <dbReference type="ARBA" id="ARBA00022722"/>
    </source>
</evidence>
<protein>
    <submittedName>
        <fullName evidence="11 12">Uncharacterized protein LOC113208843</fullName>
    </submittedName>
</protein>
<evidence type="ECO:0000313" key="11">
    <source>
        <dbReference type="RefSeq" id="XP_026281839.2"/>
    </source>
</evidence>
<feature type="region of interest" description="Disordered" evidence="8">
    <location>
        <begin position="102"/>
        <end position="222"/>
    </location>
</feature>
<dbReference type="Pfam" id="PF00929">
    <property type="entry name" value="RNase_T"/>
    <property type="match status" value="1"/>
</dbReference>
<dbReference type="RefSeq" id="XP_026281841.2">
    <property type="nucleotide sequence ID" value="XM_026426056.2"/>
</dbReference>
<evidence type="ECO:0000313" key="10">
    <source>
        <dbReference type="Proteomes" id="UP000504606"/>
    </source>
</evidence>
<comment type="similarity">
    <text evidence="7">Belongs to the exonuclease superfamily. TREX family.</text>
</comment>
<dbReference type="GO" id="GO:0005737">
    <property type="term" value="C:cytoplasm"/>
    <property type="evidence" value="ECO:0007669"/>
    <property type="project" value="TreeGrafter"/>
</dbReference>
<dbReference type="OrthoDB" id="7692185at2759"/>
<evidence type="ECO:0000256" key="3">
    <source>
        <dbReference type="ARBA" id="ARBA00022723"/>
    </source>
</evidence>
<feature type="domain" description="Exonuclease" evidence="9">
    <location>
        <begin position="242"/>
        <end position="423"/>
    </location>
</feature>
<keyword evidence="5" id="KW-0269">Exonuclease</keyword>
<dbReference type="InterPro" id="IPR040393">
    <property type="entry name" value="TREX1/2"/>
</dbReference>
<evidence type="ECO:0000313" key="12">
    <source>
        <dbReference type="RefSeq" id="XP_026281841.2"/>
    </source>
</evidence>
<keyword evidence="10" id="KW-1185">Reference proteome</keyword>
<dbReference type="KEGG" id="foc:113208843"/>
<comment type="cofactor">
    <cofactor evidence="1">
        <name>Mg(2+)</name>
        <dbReference type="ChEBI" id="CHEBI:18420"/>
    </cofactor>
</comment>
<evidence type="ECO:0000256" key="5">
    <source>
        <dbReference type="ARBA" id="ARBA00022839"/>
    </source>
</evidence>
<evidence type="ECO:0000256" key="8">
    <source>
        <dbReference type="SAM" id="MobiDB-lite"/>
    </source>
</evidence>
<evidence type="ECO:0000256" key="6">
    <source>
        <dbReference type="ARBA" id="ARBA00022842"/>
    </source>
</evidence>
<dbReference type="RefSeq" id="XP_026281839.2">
    <property type="nucleotide sequence ID" value="XM_026426054.2"/>
</dbReference>
<dbReference type="PANTHER" id="PTHR13058">
    <property type="entry name" value="THREE PRIME REPAIR EXONUCLEASE 1, 2"/>
    <property type="match status" value="1"/>
</dbReference>
<dbReference type="InterPro" id="IPR012337">
    <property type="entry name" value="RNaseH-like_sf"/>
</dbReference>
<keyword evidence="6" id="KW-0460">Magnesium</keyword>
<evidence type="ECO:0000313" key="13">
    <source>
        <dbReference type="RefSeq" id="XP_052127550.1"/>
    </source>
</evidence>
<dbReference type="SUPFAM" id="SSF53098">
    <property type="entry name" value="Ribonuclease H-like"/>
    <property type="match status" value="1"/>
</dbReference>
<organism evidence="10 11">
    <name type="scientific">Frankliniella occidentalis</name>
    <name type="common">Western flower thrips</name>
    <name type="synonym">Euthrips occidentalis</name>
    <dbReference type="NCBI Taxonomy" id="133901"/>
    <lineage>
        <taxon>Eukaryota</taxon>
        <taxon>Metazoa</taxon>
        <taxon>Ecdysozoa</taxon>
        <taxon>Arthropoda</taxon>
        <taxon>Hexapoda</taxon>
        <taxon>Insecta</taxon>
        <taxon>Pterygota</taxon>
        <taxon>Neoptera</taxon>
        <taxon>Paraneoptera</taxon>
        <taxon>Thysanoptera</taxon>
        <taxon>Terebrantia</taxon>
        <taxon>Thripoidea</taxon>
        <taxon>Thripidae</taxon>
        <taxon>Frankliniella</taxon>
    </lineage>
</organism>
<dbReference type="Proteomes" id="UP000504606">
    <property type="component" value="Unplaced"/>
</dbReference>
<feature type="compositionally biased region" description="Pro residues" evidence="8">
    <location>
        <begin position="182"/>
        <end position="200"/>
    </location>
</feature>
<keyword evidence="4" id="KW-0378">Hydrolase</keyword>
<evidence type="ECO:0000256" key="7">
    <source>
        <dbReference type="ARBA" id="ARBA00025769"/>
    </source>
</evidence>
<gene>
    <name evidence="11 12 13" type="primary">LOC113208843</name>
</gene>
<dbReference type="SMART" id="SM00479">
    <property type="entry name" value="EXOIII"/>
    <property type="match status" value="1"/>
</dbReference>
<name>A0A6J1SKN5_FRAOC</name>
<dbReference type="GO" id="GO:0008296">
    <property type="term" value="F:3'-5'-DNA exonuclease activity"/>
    <property type="evidence" value="ECO:0007669"/>
    <property type="project" value="TreeGrafter"/>
</dbReference>
<dbReference type="Gene3D" id="3.30.420.10">
    <property type="entry name" value="Ribonuclease H-like superfamily/Ribonuclease H"/>
    <property type="match status" value="1"/>
</dbReference>
<dbReference type="GO" id="GO:0006308">
    <property type="term" value="P:DNA catabolic process"/>
    <property type="evidence" value="ECO:0007669"/>
    <property type="project" value="TreeGrafter"/>
</dbReference>
<dbReference type="PANTHER" id="PTHR13058:SF22">
    <property type="entry name" value="EXODEOXYRIBONUCLEASE III"/>
    <property type="match status" value="1"/>
</dbReference>
<evidence type="ECO:0000259" key="9">
    <source>
        <dbReference type="SMART" id="SM00479"/>
    </source>
</evidence>
<dbReference type="GO" id="GO:0003676">
    <property type="term" value="F:nucleic acid binding"/>
    <property type="evidence" value="ECO:0007669"/>
    <property type="project" value="InterPro"/>
</dbReference>
<dbReference type="CDD" id="cd06127">
    <property type="entry name" value="DEDDh"/>
    <property type="match status" value="1"/>
</dbReference>